<accession>A0AAD9UZ51</accession>
<gene>
    <name evidence="1" type="ORF">P5673_023240</name>
</gene>
<protein>
    <submittedName>
        <fullName evidence="1">Uncharacterized protein</fullName>
    </submittedName>
</protein>
<sequence length="209" mass="23705">MAHNAHISQDFISSVIAGEAFSDSSLLALRDTSSFGAGELHRHIDQWDKLFQSFDNTFSKVLDWIHNFVHIDKLFTHYEGSYKGVNYNCDKPPACIFANHPSCKAFAQFISVTLVERLASGAISLWGKVGECPPPHLVMPLTVEPTKPRLFNHDRFLNLWTQDHPFKLDSVQHLPKYVLPGFFQTVCGDKSGYDHIQLSVDCRTFFGFE</sequence>
<dbReference type="AlphaFoldDB" id="A0AAD9UZ51"/>
<dbReference type="EMBL" id="JARQWQ010000064">
    <property type="protein sequence ID" value="KAK2555256.1"/>
    <property type="molecule type" value="Genomic_DNA"/>
</dbReference>
<evidence type="ECO:0000313" key="1">
    <source>
        <dbReference type="EMBL" id="KAK2555256.1"/>
    </source>
</evidence>
<reference evidence="1" key="1">
    <citation type="journal article" date="2023" name="G3 (Bethesda)">
        <title>Whole genome assembly and annotation of the endangered Caribbean coral Acropora cervicornis.</title>
        <authorList>
            <person name="Selwyn J.D."/>
            <person name="Vollmer S.V."/>
        </authorList>
    </citation>
    <scope>NUCLEOTIDE SEQUENCE</scope>
    <source>
        <strain evidence="1">K2</strain>
    </source>
</reference>
<name>A0AAD9UZ51_ACRCE</name>
<keyword evidence="2" id="KW-1185">Reference proteome</keyword>
<organism evidence="1 2">
    <name type="scientific">Acropora cervicornis</name>
    <name type="common">Staghorn coral</name>
    <dbReference type="NCBI Taxonomy" id="6130"/>
    <lineage>
        <taxon>Eukaryota</taxon>
        <taxon>Metazoa</taxon>
        <taxon>Cnidaria</taxon>
        <taxon>Anthozoa</taxon>
        <taxon>Hexacorallia</taxon>
        <taxon>Scleractinia</taxon>
        <taxon>Astrocoeniina</taxon>
        <taxon>Acroporidae</taxon>
        <taxon>Acropora</taxon>
    </lineage>
</organism>
<comment type="caution">
    <text evidence="1">The sequence shown here is derived from an EMBL/GenBank/DDBJ whole genome shotgun (WGS) entry which is preliminary data.</text>
</comment>
<proteinExistence type="predicted"/>
<reference evidence="1" key="2">
    <citation type="journal article" date="2023" name="Science">
        <title>Genomic signatures of disease resistance in endangered staghorn corals.</title>
        <authorList>
            <person name="Vollmer S.V."/>
            <person name="Selwyn J.D."/>
            <person name="Despard B.A."/>
            <person name="Roesel C.L."/>
        </authorList>
    </citation>
    <scope>NUCLEOTIDE SEQUENCE</scope>
    <source>
        <strain evidence="1">K2</strain>
    </source>
</reference>
<evidence type="ECO:0000313" key="2">
    <source>
        <dbReference type="Proteomes" id="UP001249851"/>
    </source>
</evidence>
<dbReference type="Proteomes" id="UP001249851">
    <property type="component" value="Unassembled WGS sequence"/>
</dbReference>